<evidence type="ECO:0000256" key="4">
    <source>
        <dbReference type="ARBA" id="ARBA00010617"/>
    </source>
</evidence>
<comment type="cofactor">
    <cofactor evidence="1">
        <name>heme</name>
        <dbReference type="ChEBI" id="CHEBI:30413"/>
    </cofactor>
</comment>
<keyword evidence="7" id="KW-0479">Metal-binding</keyword>
<organism evidence="13 14">
    <name type="scientific">Multifurca ochricompacta</name>
    <dbReference type="NCBI Taxonomy" id="376703"/>
    <lineage>
        <taxon>Eukaryota</taxon>
        <taxon>Fungi</taxon>
        <taxon>Dikarya</taxon>
        <taxon>Basidiomycota</taxon>
        <taxon>Agaricomycotina</taxon>
        <taxon>Agaricomycetes</taxon>
        <taxon>Russulales</taxon>
        <taxon>Russulaceae</taxon>
        <taxon>Multifurca</taxon>
    </lineage>
</organism>
<dbReference type="GO" id="GO:0020037">
    <property type="term" value="F:heme binding"/>
    <property type="evidence" value="ECO:0007669"/>
    <property type="project" value="InterPro"/>
</dbReference>
<evidence type="ECO:0000256" key="8">
    <source>
        <dbReference type="ARBA" id="ARBA00022989"/>
    </source>
</evidence>
<evidence type="ECO:0000256" key="5">
    <source>
        <dbReference type="ARBA" id="ARBA00022617"/>
    </source>
</evidence>
<evidence type="ECO:0000256" key="9">
    <source>
        <dbReference type="ARBA" id="ARBA00023002"/>
    </source>
</evidence>
<evidence type="ECO:0000256" key="10">
    <source>
        <dbReference type="ARBA" id="ARBA00023004"/>
    </source>
</evidence>
<evidence type="ECO:0000313" key="13">
    <source>
        <dbReference type="EMBL" id="KAI0292952.1"/>
    </source>
</evidence>
<keyword evidence="12" id="KW-0472">Membrane</keyword>
<reference evidence="13" key="1">
    <citation type="journal article" date="2022" name="New Phytol.">
        <title>Evolutionary transition to the ectomycorrhizal habit in the genomes of a hyperdiverse lineage of mushroom-forming fungi.</title>
        <authorList>
            <person name="Looney B."/>
            <person name="Miyauchi S."/>
            <person name="Morin E."/>
            <person name="Drula E."/>
            <person name="Courty P.E."/>
            <person name="Kohler A."/>
            <person name="Kuo A."/>
            <person name="LaButti K."/>
            <person name="Pangilinan J."/>
            <person name="Lipzen A."/>
            <person name="Riley R."/>
            <person name="Andreopoulos W."/>
            <person name="He G."/>
            <person name="Johnson J."/>
            <person name="Nolan M."/>
            <person name="Tritt A."/>
            <person name="Barry K.W."/>
            <person name="Grigoriev I.V."/>
            <person name="Nagy L.G."/>
            <person name="Hibbett D."/>
            <person name="Henrissat B."/>
            <person name="Matheny P.B."/>
            <person name="Labbe J."/>
            <person name="Martin F.M."/>
        </authorList>
    </citation>
    <scope>NUCLEOTIDE SEQUENCE</scope>
    <source>
        <strain evidence="13">BPL690</strain>
    </source>
</reference>
<evidence type="ECO:0000256" key="2">
    <source>
        <dbReference type="ARBA" id="ARBA00004370"/>
    </source>
</evidence>
<keyword evidence="14" id="KW-1185">Reference proteome</keyword>
<evidence type="ECO:0000256" key="3">
    <source>
        <dbReference type="ARBA" id="ARBA00005179"/>
    </source>
</evidence>
<dbReference type="InterPro" id="IPR036396">
    <property type="entry name" value="Cyt_P450_sf"/>
</dbReference>
<dbReference type="GO" id="GO:0016705">
    <property type="term" value="F:oxidoreductase activity, acting on paired donors, with incorporation or reduction of molecular oxygen"/>
    <property type="evidence" value="ECO:0007669"/>
    <property type="project" value="InterPro"/>
</dbReference>
<dbReference type="Pfam" id="PF00067">
    <property type="entry name" value="p450"/>
    <property type="match status" value="1"/>
</dbReference>
<keyword evidence="8" id="KW-1133">Transmembrane helix</keyword>
<evidence type="ECO:0000256" key="7">
    <source>
        <dbReference type="ARBA" id="ARBA00022723"/>
    </source>
</evidence>
<evidence type="ECO:0000256" key="6">
    <source>
        <dbReference type="ARBA" id="ARBA00022692"/>
    </source>
</evidence>
<dbReference type="GO" id="GO:0016020">
    <property type="term" value="C:membrane"/>
    <property type="evidence" value="ECO:0007669"/>
    <property type="project" value="UniProtKB-SubCell"/>
</dbReference>
<evidence type="ECO:0000313" key="14">
    <source>
        <dbReference type="Proteomes" id="UP001203297"/>
    </source>
</evidence>
<evidence type="ECO:0000256" key="1">
    <source>
        <dbReference type="ARBA" id="ARBA00001971"/>
    </source>
</evidence>
<sequence>MVSALMTFSLACLLHPETQKKAQDETDFVTGRERLPTFEDRPRLPFVDGICNEVSRWMPVGTSRSEDNVYEGYLVPKGVSWYTVVVTTFLRRAILDDPAVYPEPDTFKPERFLNSD</sequence>
<proteinExistence type="inferred from homology"/>
<dbReference type="GO" id="GO:0004497">
    <property type="term" value="F:monooxygenase activity"/>
    <property type="evidence" value="ECO:0007669"/>
    <property type="project" value="UniProtKB-KW"/>
</dbReference>
<dbReference type="GO" id="GO:0005506">
    <property type="term" value="F:iron ion binding"/>
    <property type="evidence" value="ECO:0007669"/>
    <property type="project" value="InterPro"/>
</dbReference>
<comment type="pathway">
    <text evidence="3">Secondary metabolite biosynthesis.</text>
</comment>
<comment type="similarity">
    <text evidence="4">Belongs to the cytochrome P450 family.</text>
</comment>
<keyword evidence="5" id="KW-0349">Heme</keyword>
<dbReference type="SUPFAM" id="SSF48264">
    <property type="entry name" value="Cytochrome P450"/>
    <property type="match status" value="1"/>
</dbReference>
<keyword evidence="10" id="KW-0408">Iron</keyword>
<dbReference type="EMBL" id="WTXG01000108">
    <property type="protein sequence ID" value="KAI0292952.1"/>
    <property type="molecule type" value="Genomic_DNA"/>
</dbReference>
<dbReference type="Gene3D" id="1.10.630.10">
    <property type="entry name" value="Cytochrome P450"/>
    <property type="match status" value="1"/>
</dbReference>
<dbReference type="InterPro" id="IPR002401">
    <property type="entry name" value="Cyt_P450_E_grp-I"/>
</dbReference>
<name>A0AAD4LX51_9AGAM</name>
<evidence type="ECO:0000256" key="12">
    <source>
        <dbReference type="ARBA" id="ARBA00023136"/>
    </source>
</evidence>
<dbReference type="PRINTS" id="PR00463">
    <property type="entry name" value="EP450I"/>
</dbReference>
<dbReference type="Proteomes" id="UP001203297">
    <property type="component" value="Unassembled WGS sequence"/>
</dbReference>
<dbReference type="InterPro" id="IPR050364">
    <property type="entry name" value="Cytochrome_P450_fung"/>
</dbReference>
<comment type="subcellular location">
    <subcellularLocation>
        <location evidence="2">Membrane</location>
    </subcellularLocation>
</comment>
<keyword evidence="6" id="KW-0812">Transmembrane</keyword>
<keyword evidence="9" id="KW-0560">Oxidoreductase</keyword>
<protein>
    <submittedName>
        <fullName evidence="13">Cytochrome P450</fullName>
    </submittedName>
</protein>
<comment type="caution">
    <text evidence="13">The sequence shown here is derived from an EMBL/GenBank/DDBJ whole genome shotgun (WGS) entry which is preliminary data.</text>
</comment>
<evidence type="ECO:0000256" key="11">
    <source>
        <dbReference type="ARBA" id="ARBA00023033"/>
    </source>
</evidence>
<gene>
    <name evidence="13" type="ORF">B0F90DRAFT_1644396</name>
</gene>
<dbReference type="AlphaFoldDB" id="A0AAD4LX51"/>
<dbReference type="PANTHER" id="PTHR46300">
    <property type="entry name" value="P450, PUTATIVE (EUROFUNG)-RELATED-RELATED"/>
    <property type="match status" value="1"/>
</dbReference>
<dbReference type="InterPro" id="IPR001128">
    <property type="entry name" value="Cyt_P450"/>
</dbReference>
<keyword evidence="11" id="KW-0503">Monooxygenase</keyword>
<dbReference type="PANTHER" id="PTHR46300:SF2">
    <property type="entry name" value="CYTOCHROME P450 MONOOXYGENASE ALNH-RELATED"/>
    <property type="match status" value="1"/>
</dbReference>
<accession>A0AAD4LX51</accession>